<name>A0A446C8J6_9BURK</name>
<organism evidence="3 4">
    <name type="scientific">Achromobacter veterisilvae</name>
    <dbReference type="NCBI Taxonomy" id="2069367"/>
    <lineage>
        <taxon>Bacteria</taxon>
        <taxon>Pseudomonadati</taxon>
        <taxon>Pseudomonadota</taxon>
        <taxon>Betaproteobacteria</taxon>
        <taxon>Burkholderiales</taxon>
        <taxon>Alcaligenaceae</taxon>
        <taxon>Achromobacter</taxon>
    </lineage>
</organism>
<feature type="domain" description="FecR N-terminal" evidence="2">
    <location>
        <begin position="10"/>
        <end position="52"/>
    </location>
</feature>
<evidence type="ECO:0000259" key="2">
    <source>
        <dbReference type="Pfam" id="PF16220"/>
    </source>
</evidence>
<dbReference type="PANTHER" id="PTHR30273">
    <property type="entry name" value="PERIPLASMIC SIGNAL SENSOR AND SIGMA FACTOR ACTIVATOR FECR-RELATED"/>
    <property type="match status" value="1"/>
</dbReference>
<dbReference type="Pfam" id="PF16220">
    <property type="entry name" value="DUF4880"/>
    <property type="match status" value="1"/>
</dbReference>
<reference evidence="3 4" key="1">
    <citation type="submission" date="2018-07" db="EMBL/GenBank/DDBJ databases">
        <authorList>
            <person name="Peeters C."/>
        </authorList>
    </citation>
    <scope>NUCLEOTIDE SEQUENCE [LARGE SCALE GENOMIC DNA]</scope>
    <source>
        <strain evidence="3 4">LMG 30378</strain>
    </source>
</reference>
<dbReference type="Gene3D" id="2.60.120.1440">
    <property type="match status" value="1"/>
</dbReference>
<protein>
    <recommendedName>
        <fullName evidence="5">Fec operon regulator FecR</fullName>
    </recommendedName>
</protein>
<dbReference type="PANTHER" id="PTHR30273:SF2">
    <property type="entry name" value="PROTEIN FECR"/>
    <property type="match status" value="1"/>
</dbReference>
<evidence type="ECO:0000259" key="1">
    <source>
        <dbReference type="Pfam" id="PF04773"/>
    </source>
</evidence>
<dbReference type="InterPro" id="IPR006860">
    <property type="entry name" value="FecR"/>
</dbReference>
<dbReference type="RefSeq" id="WP_129239558.1">
    <property type="nucleotide sequence ID" value="NZ_UFQC01000004.1"/>
</dbReference>
<feature type="domain" description="FecR protein" evidence="1">
    <location>
        <begin position="106"/>
        <end position="197"/>
    </location>
</feature>
<dbReference type="PIRSF" id="PIRSF018266">
    <property type="entry name" value="FecR"/>
    <property type="match status" value="1"/>
</dbReference>
<dbReference type="InterPro" id="IPR032623">
    <property type="entry name" value="FecR_N"/>
</dbReference>
<dbReference type="InterPro" id="IPR012373">
    <property type="entry name" value="Ferrdict_sens_TM"/>
</dbReference>
<evidence type="ECO:0000313" key="4">
    <source>
        <dbReference type="Proteomes" id="UP000289465"/>
    </source>
</evidence>
<evidence type="ECO:0000313" key="3">
    <source>
        <dbReference type="EMBL" id="SSW64175.1"/>
    </source>
</evidence>
<proteinExistence type="predicted"/>
<dbReference type="OrthoDB" id="1100567at2"/>
<sequence>MSALDNAILDEAAEWLVVMNAGAVSAEDRQAWMAWRARSATHEQAWQRAERLMGAFGGIPAALAMPALDRPRSRRAALAKLAALLAVAPAAWGAWRWSENEGWTADYRSATGERRELRLADGTRLMLDTASAVDVRYDAGQRLVVLRAGGIYIETAGDPRPFEVHTRDGRLRALGTRFTVLQQDGQTRLAVQEGAVRIATDQDARIVNAGEQAAFSARGIGAAAALDPAATAWTRGMLLADGMPLGDLVAELARYRKGVLRCDPAIAGLRVSGTFPLADTDRTLAMLAATYPVAVASRLGGYWITLGPA</sequence>
<gene>
    <name evidence="3" type="ORF">AVE30378_00874</name>
</gene>
<dbReference type="AlphaFoldDB" id="A0A446C8J6"/>
<evidence type="ECO:0008006" key="5">
    <source>
        <dbReference type="Google" id="ProtNLM"/>
    </source>
</evidence>
<dbReference type="GO" id="GO:0016989">
    <property type="term" value="F:sigma factor antagonist activity"/>
    <property type="evidence" value="ECO:0007669"/>
    <property type="project" value="TreeGrafter"/>
</dbReference>
<dbReference type="Pfam" id="PF04773">
    <property type="entry name" value="FecR"/>
    <property type="match status" value="1"/>
</dbReference>
<dbReference type="EMBL" id="UFQC01000004">
    <property type="protein sequence ID" value="SSW64175.1"/>
    <property type="molecule type" value="Genomic_DNA"/>
</dbReference>
<accession>A0A446C8J6</accession>
<dbReference type="Proteomes" id="UP000289465">
    <property type="component" value="Unassembled WGS sequence"/>
</dbReference>